<evidence type="ECO:0000256" key="2">
    <source>
        <dbReference type="ARBA" id="ARBA00022450"/>
    </source>
</evidence>
<evidence type="ECO:0000313" key="7">
    <source>
        <dbReference type="Proteomes" id="UP001551695"/>
    </source>
</evidence>
<dbReference type="Gene3D" id="1.10.1200.10">
    <property type="entry name" value="ACP-like"/>
    <property type="match status" value="1"/>
</dbReference>
<evidence type="ECO:0000256" key="4">
    <source>
        <dbReference type="ARBA" id="ARBA00022598"/>
    </source>
</evidence>
<proteinExistence type="inferred from homology"/>
<name>A0ABV3FN62_9NOCA</name>
<dbReference type="InterPro" id="IPR036736">
    <property type="entry name" value="ACP-like_sf"/>
</dbReference>
<comment type="caution">
    <text evidence="6">The sequence shown here is derived from an EMBL/GenBank/DDBJ whole genome shotgun (WGS) entry which is preliminary data.</text>
</comment>
<dbReference type="Gene3D" id="3.30.300.30">
    <property type="match status" value="1"/>
</dbReference>
<dbReference type="Gene3D" id="3.40.50.12780">
    <property type="entry name" value="N-terminal domain of ligase-like"/>
    <property type="match status" value="1"/>
</dbReference>
<gene>
    <name evidence="6" type="ORF">AB0I48_04750</name>
</gene>
<reference evidence="6 7" key="1">
    <citation type="submission" date="2024-06" db="EMBL/GenBank/DDBJ databases">
        <title>The Natural Products Discovery Center: Release of the First 8490 Sequenced Strains for Exploring Actinobacteria Biosynthetic Diversity.</title>
        <authorList>
            <person name="Kalkreuter E."/>
            <person name="Kautsar S.A."/>
            <person name="Yang D."/>
            <person name="Bader C.D."/>
            <person name="Teijaro C.N."/>
            <person name="Fluegel L."/>
            <person name="Davis C.M."/>
            <person name="Simpson J.R."/>
            <person name="Lauterbach L."/>
            <person name="Steele A.D."/>
            <person name="Gui C."/>
            <person name="Meng S."/>
            <person name="Li G."/>
            <person name="Viehrig K."/>
            <person name="Ye F."/>
            <person name="Su P."/>
            <person name="Kiefer A.F."/>
            <person name="Nichols A."/>
            <person name="Cepeda A.J."/>
            <person name="Yan W."/>
            <person name="Fan B."/>
            <person name="Jiang Y."/>
            <person name="Adhikari A."/>
            <person name="Zheng C.-J."/>
            <person name="Schuster L."/>
            <person name="Cowan T.M."/>
            <person name="Smanski M.J."/>
            <person name="Chevrette M.G."/>
            <person name="De Carvalho L.P.S."/>
            <person name="Shen B."/>
        </authorList>
    </citation>
    <scope>NUCLEOTIDE SEQUENCE [LARGE SCALE GENOMIC DNA]</scope>
    <source>
        <strain evidence="6 7">NPDC050403</strain>
    </source>
</reference>
<organism evidence="6 7">
    <name type="scientific">Nocardia aurea</name>
    <dbReference type="NCBI Taxonomy" id="2144174"/>
    <lineage>
        <taxon>Bacteria</taxon>
        <taxon>Bacillati</taxon>
        <taxon>Actinomycetota</taxon>
        <taxon>Actinomycetes</taxon>
        <taxon>Mycobacteriales</taxon>
        <taxon>Nocardiaceae</taxon>
        <taxon>Nocardia</taxon>
    </lineage>
</organism>
<dbReference type="InterPro" id="IPR045851">
    <property type="entry name" value="AMP-bd_C_sf"/>
</dbReference>
<dbReference type="PANTHER" id="PTHR43201">
    <property type="entry name" value="ACYL-COA SYNTHETASE"/>
    <property type="match status" value="1"/>
</dbReference>
<dbReference type="SUPFAM" id="SSF56801">
    <property type="entry name" value="Acetyl-CoA synthetase-like"/>
    <property type="match status" value="1"/>
</dbReference>
<keyword evidence="4" id="KW-0436">Ligase</keyword>
<dbReference type="InterPro" id="IPR000873">
    <property type="entry name" value="AMP-dep_synth/lig_dom"/>
</dbReference>
<dbReference type="PROSITE" id="PS00455">
    <property type="entry name" value="AMP_BINDING"/>
    <property type="match status" value="1"/>
</dbReference>
<dbReference type="InterPro" id="IPR025110">
    <property type="entry name" value="AMP-bd_C"/>
</dbReference>
<dbReference type="Pfam" id="PF00501">
    <property type="entry name" value="AMP-binding"/>
    <property type="match status" value="1"/>
</dbReference>
<accession>A0ABV3FN62</accession>
<evidence type="ECO:0000256" key="3">
    <source>
        <dbReference type="ARBA" id="ARBA00022553"/>
    </source>
</evidence>
<dbReference type="SMART" id="SM01294">
    <property type="entry name" value="PKS_PP_betabranch"/>
    <property type="match status" value="1"/>
</dbReference>
<keyword evidence="3" id="KW-0597">Phosphoprotein</keyword>
<dbReference type="InterPro" id="IPR042099">
    <property type="entry name" value="ANL_N_sf"/>
</dbReference>
<keyword evidence="7" id="KW-1185">Reference proteome</keyword>
<comment type="similarity">
    <text evidence="1">Belongs to the ATP-dependent AMP-binding enzyme family.</text>
</comment>
<evidence type="ECO:0000256" key="1">
    <source>
        <dbReference type="ARBA" id="ARBA00006432"/>
    </source>
</evidence>
<dbReference type="SUPFAM" id="SSF47336">
    <property type="entry name" value="ACP-like"/>
    <property type="match status" value="1"/>
</dbReference>
<dbReference type="RefSeq" id="WP_357780308.1">
    <property type="nucleotide sequence ID" value="NZ_JBFAKC010000002.1"/>
</dbReference>
<dbReference type="PANTHER" id="PTHR43201:SF5">
    <property type="entry name" value="MEDIUM-CHAIN ACYL-COA LIGASE ACSF2, MITOCHONDRIAL"/>
    <property type="match status" value="1"/>
</dbReference>
<dbReference type="SMART" id="SM00823">
    <property type="entry name" value="PKS_PP"/>
    <property type="match status" value="1"/>
</dbReference>
<dbReference type="Pfam" id="PF13193">
    <property type="entry name" value="AMP-binding_C"/>
    <property type="match status" value="1"/>
</dbReference>
<dbReference type="InterPro" id="IPR009081">
    <property type="entry name" value="PP-bd_ACP"/>
</dbReference>
<protein>
    <submittedName>
        <fullName evidence="6">AMP-binding protein</fullName>
    </submittedName>
</protein>
<dbReference type="InterPro" id="IPR020806">
    <property type="entry name" value="PKS_PP-bd"/>
</dbReference>
<evidence type="ECO:0000259" key="5">
    <source>
        <dbReference type="PROSITE" id="PS50075"/>
    </source>
</evidence>
<dbReference type="EMBL" id="JBFAKC010000002">
    <property type="protein sequence ID" value="MEV0706853.1"/>
    <property type="molecule type" value="Genomic_DNA"/>
</dbReference>
<evidence type="ECO:0000313" key="6">
    <source>
        <dbReference type="EMBL" id="MEV0706853.1"/>
    </source>
</evidence>
<dbReference type="PROSITE" id="PS50075">
    <property type="entry name" value="CARRIER"/>
    <property type="match status" value="1"/>
</dbReference>
<feature type="domain" description="Carrier" evidence="5">
    <location>
        <begin position="587"/>
        <end position="661"/>
    </location>
</feature>
<dbReference type="InterPro" id="IPR020845">
    <property type="entry name" value="AMP-binding_CS"/>
</dbReference>
<dbReference type="Proteomes" id="UP001551695">
    <property type="component" value="Unassembled WGS sequence"/>
</dbReference>
<sequence length="750" mass="79208">MSPTGPPRTADLSPATRIDALAEHSGKRIAVVYEGGTYSYRVLADHAATLALELADRGARSGDRIGYLGGNSVTFLAAYLAASRLGAIFVPVNSRLTSAEIAVILDDCAPHTLIVEPGHREVADGAVAATTATPTLLLVHGDPAIGVDDPGTPWTTLPRVRAGDRTVPPALRCDESRLAMLAYTSGTTGRPKGVTLTHGNLWWNCANMDLVAPAAPNDVTLVVAPLFHTAPFGCFVLRTLLRGGTIVLRRGFDAEQMLADLVGYRISTVFAVPAMYAAVADLADFPGVDLSALRTAVVAGAPATGQLVSRYLDRGIALQQAYGLTETLFASCLPAERTAENPGSAGLALPFTEIRLVDPATGEQLTRPGDRGEVCLRAPTVTAEYWNNPDATAAAFDADGWFRTGDIGYVDRHGCLYLVDRRKDMIIVGGDNVYSAEVEQVLTRFPGATDVAVVGVPDPHEGESVVAVLSCRSGVAPSLAEIRRFAEPLLARYKLPTQVVLAGQIPRNAMGKIDKVAIRAALVAGEDSVFRADTGAANPEAGAADRPMPAPVVERTPRISVRTATPSEPIPDWLRELPTLAPDAQHRIVFELVADAIARTIRGAPTALNADDRLGDLGLGSLAAVELAKRLGAALRRNLPSTMLFEHATVGALVHHLRTRVLTEPVEALALDRLAELERALLTDPPQGSTRAELRARLRGSLDRLAAEAAGSPPTTPNAVADATDDELFALLDAELDPARVRTTGAGVHP</sequence>
<keyword evidence="2" id="KW-0596">Phosphopantetheine</keyword>
<dbReference type="Pfam" id="PF00550">
    <property type="entry name" value="PP-binding"/>
    <property type="match status" value="1"/>
</dbReference>